<dbReference type="InterPro" id="IPR013149">
    <property type="entry name" value="ADH-like_C"/>
</dbReference>
<protein>
    <submittedName>
        <fullName evidence="3">Chlorophyll synthesis pathway, BchC</fullName>
    </submittedName>
</protein>
<accession>B3QYU5</accession>
<reference evidence="3 4" key="1">
    <citation type="submission" date="2008-06" db="EMBL/GenBank/DDBJ databases">
        <title>Complete sequence of Chloroherpeton thalassium ATCC 35110.</title>
        <authorList>
            <consortium name="US DOE Joint Genome Institute"/>
            <person name="Lucas S."/>
            <person name="Copeland A."/>
            <person name="Lapidus A."/>
            <person name="Glavina del Rio T."/>
            <person name="Dalin E."/>
            <person name="Tice H."/>
            <person name="Bruce D."/>
            <person name="Goodwin L."/>
            <person name="Pitluck S."/>
            <person name="Schmutz J."/>
            <person name="Larimer F."/>
            <person name="Land M."/>
            <person name="Hauser L."/>
            <person name="Kyrpides N."/>
            <person name="Mikhailova N."/>
            <person name="Liu Z."/>
            <person name="Li T."/>
            <person name="Zhao F."/>
            <person name="Overmann J."/>
            <person name="Bryant D.A."/>
            <person name="Richardson P."/>
        </authorList>
    </citation>
    <scope>NUCLEOTIDE SEQUENCE [LARGE SCALE GENOMIC DNA]</scope>
    <source>
        <strain evidence="4">ATCC 35110 / GB-78</strain>
    </source>
</reference>
<dbReference type="InterPro" id="IPR036291">
    <property type="entry name" value="NAD(P)-bd_dom_sf"/>
</dbReference>
<evidence type="ECO:0000256" key="1">
    <source>
        <dbReference type="ARBA" id="ARBA00023002"/>
    </source>
</evidence>
<dbReference type="Pfam" id="PF00107">
    <property type="entry name" value="ADH_zinc_N"/>
    <property type="match status" value="1"/>
</dbReference>
<dbReference type="OrthoDB" id="9806940at2"/>
<keyword evidence="4" id="KW-1185">Reference proteome</keyword>
<name>B3QYU5_CHLT3</name>
<evidence type="ECO:0000313" key="4">
    <source>
        <dbReference type="Proteomes" id="UP000001208"/>
    </source>
</evidence>
<dbReference type="Gene3D" id="3.90.180.10">
    <property type="entry name" value="Medium-chain alcohol dehydrogenases, catalytic domain"/>
    <property type="match status" value="2"/>
</dbReference>
<dbReference type="STRING" id="517418.Ctha_2719"/>
<dbReference type="PANTHER" id="PTHR43189:SF1">
    <property type="entry name" value="ZINC-TYPE ALCOHOL DEHYDROGENASE-LIKE PROTEIN C1198.01"/>
    <property type="match status" value="1"/>
</dbReference>
<dbReference type="InterPro" id="IPR011032">
    <property type="entry name" value="GroES-like_sf"/>
</dbReference>
<dbReference type="GO" id="GO:0036354">
    <property type="term" value="F:bacteriochlorophyllide-a dehydrogenase activity"/>
    <property type="evidence" value="ECO:0007669"/>
    <property type="project" value="InterPro"/>
</dbReference>
<dbReference type="PANTHER" id="PTHR43189">
    <property type="entry name" value="ZINC-TYPE ALCOHOL DEHYDROGENASE-LIKE PROTEIN C1198.01-RELATED"/>
    <property type="match status" value="1"/>
</dbReference>
<dbReference type="EMBL" id="CP001100">
    <property type="protein sequence ID" value="ACF15168.1"/>
    <property type="molecule type" value="Genomic_DNA"/>
</dbReference>
<evidence type="ECO:0000313" key="3">
    <source>
        <dbReference type="EMBL" id="ACF15168.1"/>
    </source>
</evidence>
<dbReference type="Proteomes" id="UP000001208">
    <property type="component" value="Chromosome"/>
</dbReference>
<evidence type="ECO:0000259" key="2">
    <source>
        <dbReference type="Pfam" id="PF00107"/>
    </source>
</evidence>
<dbReference type="SUPFAM" id="SSF51735">
    <property type="entry name" value="NAD(P)-binding Rossmann-fold domains"/>
    <property type="match status" value="1"/>
</dbReference>
<dbReference type="RefSeq" id="WP_012501250.1">
    <property type="nucleotide sequence ID" value="NC_011026.1"/>
</dbReference>
<proteinExistence type="predicted"/>
<organism evidence="3 4">
    <name type="scientific">Chloroherpeton thalassium (strain ATCC 35110 / GB-78)</name>
    <dbReference type="NCBI Taxonomy" id="517418"/>
    <lineage>
        <taxon>Bacteria</taxon>
        <taxon>Pseudomonadati</taxon>
        <taxon>Chlorobiota</taxon>
        <taxon>Chlorobiia</taxon>
        <taxon>Chlorobiales</taxon>
        <taxon>Chloroherpetonaceae</taxon>
        <taxon>Chloroherpeton</taxon>
    </lineage>
</organism>
<dbReference type="AlphaFoldDB" id="B3QYU5"/>
<dbReference type="NCBIfam" id="TIGR01202">
    <property type="entry name" value="bchC"/>
    <property type="match status" value="1"/>
</dbReference>
<dbReference type="KEGG" id="cts:Ctha_2719"/>
<dbReference type="eggNOG" id="COG1063">
    <property type="taxonomic scope" value="Bacteria"/>
</dbReference>
<gene>
    <name evidence="3" type="ordered locus">Ctha_2719</name>
</gene>
<dbReference type="HOGENOM" id="CLU_026673_6_0_10"/>
<dbReference type="CDD" id="cd08255">
    <property type="entry name" value="2-desacetyl-2-hydroxyethyl_bacteriochlorophyllide_like"/>
    <property type="match status" value="1"/>
</dbReference>
<dbReference type="InterPro" id="IPR005903">
    <property type="entry name" value="BchC"/>
</dbReference>
<dbReference type="Gene3D" id="3.40.50.720">
    <property type="entry name" value="NAD(P)-binding Rossmann-like Domain"/>
    <property type="match status" value="1"/>
</dbReference>
<keyword evidence="1" id="KW-0560">Oxidoreductase</keyword>
<dbReference type="SUPFAM" id="SSF50129">
    <property type="entry name" value="GroES-like"/>
    <property type="match status" value="1"/>
</dbReference>
<feature type="domain" description="Alcohol dehydrogenase-like C-terminal" evidence="2">
    <location>
        <begin position="158"/>
        <end position="259"/>
    </location>
</feature>
<sequence length="321" mass="35408">MKSKAVVFTSPGNIEMREVSLRAMNDDDVILETYWSAVSAGTEKMLLNGRLPSMQMTQYPVVPGYETVGKIIRRGKKVPESYEGKFVYVSGSLGYTDVNAAFGGASQYIISPLHKITLLDKLPDPSVAIALPLGATALHAVELGTISKKKILVIGQGAVGLLVTEFAKALGAEKVVATDLNAFRLEKSRADVKINVSETAVGEVLAEMELDVIIDSSGSMKAIEDNLRFLKMHGEIVFGGYYERVDLAYAQIFMKELKLICAKQWALGDLDRVRDMMGTSLIDFKRIFTHRESIHGNIPKAYETAFSNPNCLKMIFNWQED</sequence>